<evidence type="ECO:0000313" key="1">
    <source>
        <dbReference type="EMBL" id="MBF9135323.1"/>
    </source>
</evidence>
<proteinExistence type="predicted"/>
<protein>
    <submittedName>
        <fullName evidence="1">Uncharacterized protein</fullName>
    </submittedName>
</protein>
<sequence>MATKTVRFRINNKGIGKAATGPESRAAVFDMATKMMAHAVSISPHESGDYAGSFGIHAHIRRDWPVRRPNPRACADVFNDDPGALAIEKGTARTRPDGTVVTTHGFRVLTRTLQHFEIPAAP</sequence>
<comment type="caution">
    <text evidence="1">The sequence shown here is derived from an EMBL/GenBank/DDBJ whole genome shotgun (WGS) entry which is preliminary data.</text>
</comment>
<name>A0ABS0HAU2_9ACTN</name>
<gene>
    <name evidence="1" type="ORF">I0C86_41470</name>
</gene>
<dbReference type="EMBL" id="JADPUN010000422">
    <property type="protein sequence ID" value="MBF9135323.1"/>
    <property type="molecule type" value="Genomic_DNA"/>
</dbReference>
<reference evidence="1 2" key="1">
    <citation type="submission" date="2020-11" db="EMBL/GenBank/DDBJ databases">
        <title>A novel isolate from a Black sea contaminated sediment with potential to produce alkanes: Plantactinospora alkalitolerans sp. nov.</title>
        <authorList>
            <person name="Carro L."/>
            <person name="Veyisoglu A."/>
            <person name="Guven K."/>
            <person name="Schumann P."/>
            <person name="Klenk H.-P."/>
            <person name="Sahin N."/>
        </authorList>
    </citation>
    <scope>NUCLEOTIDE SEQUENCE [LARGE SCALE GENOMIC DNA]</scope>
    <source>
        <strain evidence="1 2">S1510</strain>
    </source>
</reference>
<dbReference type="RefSeq" id="WP_196206776.1">
    <property type="nucleotide sequence ID" value="NZ_JADPUN010000422.1"/>
</dbReference>
<accession>A0ABS0HAU2</accession>
<keyword evidence="2" id="KW-1185">Reference proteome</keyword>
<organism evidence="1 2">
    <name type="scientific">Plantactinospora alkalitolerans</name>
    <dbReference type="NCBI Taxonomy" id="2789879"/>
    <lineage>
        <taxon>Bacteria</taxon>
        <taxon>Bacillati</taxon>
        <taxon>Actinomycetota</taxon>
        <taxon>Actinomycetes</taxon>
        <taxon>Micromonosporales</taxon>
        <taxon>Micromonosporaceae</taxon>
        <taxon>Plantactinospora</taxon>
    </lineage>
</organism>
<evidence type="ECO:0000313" key="2">
    <source>
        <dbReference type="Proteomes" id="UP000638560"/>
    </source>
</evidence>
<dbReference type="Proteomes" id="UP000638560">
    <property type="component" value="Unassembled WGS sequence"/>
</dbReference>